<evidence type="ECO:0000259" key="12">
    <source>
        <dbReference type="Pfam" id="PF02223"/>
    </source>
</evidence>
<dbReference type="PATRIC" id="fig|396268.3.peg.1333"/>
<feature type="domain" description="Thymidylate kinase-like" evidence="12">
    <location>
        <begin position="8"/>
        <end position="197"/>
    </location>
</feature>
<reference evidence="13 14" key="1">
    <citation type="journal article" date="2015" name="Genome Announc.">
        <title>Expanding the biotechnology potential of lactobacilli through comparative genomics of 213 strains and associated genera.</title>
        <authorList>
            <person name="Sun Z."/>
            <person name="Harris H.M."/>
            <person name="McCann A."/>
            <person name="Guo C."/>
            <person name="Argimon S."/>
            <person name="Zhang W."/>
            <person name="Yang X."/>
            <person name="Jeffery I.B."/>
            <person name="Cooney J.C."/>
            <person name="Kagawa T.F."/>
            <person name="Liu W."/>
            <person name="Song Y."/>
            <person name="Salvetti E."/>
            <person name="Wrobel A."/>
            <person name="Rasinkangas P."/>
            <person name="Parkhill J."/>
            <person name="Rea M.C."/>
            <person name="O'Sullivan O."/>
            <person name="Ritari J."/>
            <person name="Douillard F.P."/>
            <person name="Paul Ross R."/>
            <person name="Yang R."/>
            <person name="Briner A.E."/>
            <person name="Felis G.E."/>
            <person name="de Vos W.M."/>
            <person name="Barrangou R."/>
            <person name="Klaenhammer T.R."/>
            <person name="Caufield P.W."/>
            <person name="Cui Y."/>
            <person name="Zhang H."/>
            <person name="O'Toole P.W."/>
        </authorList>
    </citation>
    <scope>NUCLEOTIDE SEQUENCE [LARGE SCALE GENOMIC DNA]</scope>
    <source>
        <strain evidence="13 14">DSM 17896</strain>
    </source>
</reference>
<comment type="similarity">
    <text evidence="1 11">Belongs to the thymidylate kinase family.</text>
</comment>
<dbReference type="Pfam" id="PF02223">
    <property type="entry name" value="Thymidylate_kin"/>
    <property type="match status" value="1"/>
</dbReference>
<evidence type="ECO:0000256" key="3">
    <source>
        <dbReference type="ARBA" id="ARBA00017144"/>
    </source>
</evidence>
<evidence type="ECO:0000256" key="1">
    <source>
        <dbReference type="ARBA" id="ARBA00009776"/>
    </source>
</evidence>
<dbReference type="Proteomes" id="UP000050934">
    <property type="component" value="Unassembled WGS sequence"/>
</dbReference>
<dbReference type="PROSITE" id="PS01331">
    <property type="entry name" value="THYMIDYLATE_KINASE"/>
    <property type="match status" value="1"/>
</dbReference>
<dbReference type="GO" id="GO:0005524">
    <property type="term" value="F:ATP binding"/>
    <property type="evidence" value="ECO:0007669"/>
    <property type="project" value="UniProtKB-UniRule"/>
</dbReference>
<dbReference type="SUPFAM" id="SSF52540">
    <property type="entry name" value="P-loop containing nucleoside triphosphate hydrolases"/>
    <property type="match status" value="1"/>
</dbReference>
<evidence type="ECO:0000313" key="13">
    <source>
        <dbReference type="EMBL" id="KRN59567.1"/>
    </source>
</evidence>
<dbReference type="EMBL" id="JQBW01000004">
    <property type="protein sequence ID" value="KRN59567.1"/>
    <property type="molecule type" value="Genomic_DNA"/>
</dbReference>
<dbReference type="InterPro" id="IPR018094">
    <property type="entry name" value="Thymidylate_kinase"/>
</dbReference>
<dbReference type="HAMAP" id="MF_00165">
    <property type="entry name" value="Thymidylate_kinase"/>
    <property type="match status" value="1"/>
</dbReference>
<dbReference type="InterPro" id="IPR039430">
    <property type="entry name" value="Thymidylate_kin-like_dom"/>
</dbReference>
<evidence type="ECO:0000256" key="2">
    <source>
        <dbReference type="ARBA" id="ARBA00012980"/>
    </source>
</evidence>
<dbReference type="EC" id="2.7.4.9" evidence="2 11"/>
<dbReference type="GO" id="GO:0006227">
    <property type="term" value="P:dUDP biosynthetic process"/>
    <property type="evidence" value="ECO:0007669"/>
    <property type="project" value="TreeGrafter"/>
</dbReference>
<keyword evidence="7 11" id="KW-0418">Kinase</keyword>
<keyword evidence="5 11" id="KW-0545">Nucleotide biosynthesis</keyword>
<keyword evidence="4 11" id="KW-0808">Transferase</keyword>
<accession>A0A0R2I2R4</accession>
<dbReference type="FunFam" id="3.40.50.300:FF:000225">
    <property type="entry name" value="Thymidylate kinase"/>
    <property type="match status" value="1"/>
</dbReference>
<evidence type="ECO:0000256" key="9">
    <source>
        <dbReference type="ARBA" id="ARBA00048743"/>
    </source>
</evidence>
<protein>
    <recommendedName>
        <fullName evidence="3 11">Thymidylate kinase</fullName>
        <ecNumber evidence="2 11">2.7.4.9</ecNumber>
    </recommendedName>
    <alternativeName>
        <fullName evidence="11">dTMP kinase</fullName>
    </alternativeName>
</protein>
<gene>
    <name evidence="11" type="primary">tmk</name>
    <name evidence="13" type="ORF">IV45_GL001316</name>
</gene>
<evidence type="ECO:0000256" key="8">
    <source>
        <dbReference type="ARBA" id="ARBA00022840"/>
    </source>
</evidence>
<sequence length="214" mass="24042">MKGIFISFEGPDGAGKTSVLKAVNQALSEQLGEDQVLLTREPGGDRIAEQIRDVLFDDQNTNMDPRTEALLFAAARRQHVVEDIEPALRAGKVVLSDRYVDSSVAYQGGGRHLGIDDIWELNEFAIHDLLPELTVYLDVPSEVGLKRIAQHRSDQVNRLDREKLAFHRRVRQAFLTLAKRHPHRIVVVDADVDLATVIQEVKQLIHSRFPSLLA</sequence>
<dbReference type="AlphaFoldDB" id="A0A0R2I2R4"/>
<evidence type="ECO:0000256" key="10">
    <source>
        <dbReference type="ARBA" id="ARBA00057735"/>
    </source>
</evidence>
<keyword evidence="14" id="KW-1185">Reference proteome</keyword>
<comment type="catalytic activity">
    <reaction evidence="9 11">
        <text>dTMP + ATP = dTDP + ADP</text>
        <dbReference type="Rhea" id="RHEA:13517"/>
        <dbReference type="ChEBI" id="CHEBI:30616"/>
        <dbReference type="ChEBI" id="CHEBI:58369"/>
        <dbReference type="ChEBI" id="CHEBI:63528"/>
        <dbReference type="ChEBI" id="CHEBI:456216"/>
        <dbReference type="EC" id="2.7.4.9"/>
    </reaction>
</comment>
<proteinExistence type="inferred from homology"/>
<comment type="function">
    <text evidence="10 11">Phosphorylation of dTMP to form dTDP in both de novo and salvage pathways of dTTP synthesis.</text>
</comment>
<evidence type="ECO:0000256" key="6">
    <source>
        <dbReference type="ARBA" id="ARBA00022741"/>
    </source>
</evidence>
<dbReference type="InterPro" id="IPR018095">
    <property type="entry name" value="Thymidylate_kin_CS"/>
</dbReference>
<keyword evidence="6 11" id="KW-0547">Nucleotide-binding</keyword>
<organism evidence="13 14">
    <name type="scientific">Limosilactobacillus secaliphilus</name>
    <dbReference type="NCBI Taxonomy" id="396268"/>
    <lineage>
        <taxon>Bacteria</taxon>
        <taxon>Bacillati</taxon>
        <taxon>Bacillota</taxon>
        <taxon>Bacilli</taxon>
        <taxon>Lactobacillales</taxon>
        <taxon>Lactobacillaceae</taxon>
        <taxon>Limosilactobacillus</taxon>
    </lineage>
</organism>
<evidence type="ECO:0000256" key="7">
    <source>
        <dbReference type="ARBA" id="ARBA00022777"/>
    </source>
</evidence>
<dbReference type="GO" id="GO:0004798">
    <property type="term" value="F:dTMP kinase activity"/>
    <property type="evidence" value="ECO:0007669"/>
    <property type="project" value="UniProtKB-UniRule"/>
</dbReference>
<evidence type="ECO:0000256" key="11">
    <source>
        <dbReference type="HAMAP-Rule" id="MF_00165"/>
    </source>
</evidence>
<dbReference type="GO" id="GO:0006235">
    <property type="term" value="P:dTTP biosynthetic process"/>
    <property type="evidence" value="ECO:0007669"/>
    <property type="project" value="UniProtKB-UniRule"/>
</dbReference>
<dbReference type="STRING" id="396268.IV45_GL001316"/>
<evidence type="ECO:0000256" key="4">
    <source>
        <dbReference type="ARBA" id="ARBA00022679"/>
    </source>
</evidence>
<evidence type="ECO:0000256" key="5">
    <source>
        <dbReference type="ARBA" id="ARBA00022727"/>
    </source>
</evidence>
<dbReference type="RefSeq" id="WP_057739781.1">
    <property type="nucleotide sequence ID" value="NZ_JQBW01000004.1"/>
</dbReference>
<dbReference type="PANTHER" id="PTHR10344">
    <property type="entry name" value="THYMIDYLATE KINASE"/>
    <property type="match status" value="1"/>
</dbReference>
<dbReference type="OrthoDB" id="9774907at2"/>
<dbReference type="Gene3D" id="3.40.50.300">
    <property type="entry name" value="P-loop containing nucleotide triphosphate hydrolases"/>
    <property type="match status" value="1"/>
</dbReference>
<evidence type="ECO:0000313" key="14">
    <source>
        <dbReference type="Proteomes" id="UP000050934"/>
    </source>
</evidence>
<dbReference type="GO" id="GO:0005829">
    <property type="term" value="C:cytosol"/>
    <property type="evidence" value="ECO:0007669"/>
    <property type="project" value="TreeGrafter"/>
</dbReference>
<keyword evidence="8 11" id="KW-0067">ATP-binding</keyword>
<name>A0A0R2I2R4_9LACO</name>
<comment type="caution">
    <text evidence="13">The sequence shown here is derived from an EMBL/GenBank/DDBJ whole genome shotgun (WGS) entry which is preliminary data.</text>
</comment>
<feature type="binding site" evidence="11">
    <location>
        <begin position="10"/>
        <end position="17"/>
    </location>
    <ligand>
        <name>ATP</name>
        <dbReference type="ChEBI" id="CHEBI:30616"/>
    </ligand>
</feature>
<dbReference type="InterPro" id="IPR027417">
    <property type="entry name" value="P-loop_NTPase"/>
</dbReference>
<dbReference type="NCBIfam" id="TIGR00041">
    <property type="entry name" value="DTMP_kinase"/>
    <property type="match status" value="1"/>
</dbReference>
<dbReference type="PANTHER" id="PTHR10344:SF4">
    <property type="entry name" value="UMP-CMP KINASE 2, MITOCHONDRIAL"/>
    <property type="match status" value="1"/>
</dbReference>
<dbReference type="CDD" id="cd01672">
    <property type="entry name" value="TMPK"/>
    <property type="match status" value="1"/>
</dbReference>
<dbReference type="GO" id="GO:0006233">
    <property type="term" value="P:dTDP biosynthetic process"/>
    <property type="evidence" value="ECO:0007669"/>
    <property type="project" value="InterPro"/>
</dbReference>